<dbReference type="Gene3D" id="3.40.50.300">
    <property type="entry name" value="P-loop containing nucleotide triphosphate hydrolases"/>
    <property type="match status" value="1"/>
</dbReference>
<dbReference type="InterPro" id="IPR027417">
    <property type="entry name" value="P-loop_NTPase"/>
</dbReference>
<keyword evidence="2" id="KW-1185">Reference proteome</keyword>
<dbReference type="PRINTS" id="PR01100">
    <property type="entry name" value="SHIKIMTKNASE"/>
</dbReference>
<dbReference type="RefSeq" id="WP_163701094.1">
    <property type="nucleotide sequence ID" value="NZ_QXHD01000004.1"/>
</dbReference>
<name>A0A6M0RQG8_9CYAN</name>
<gene>
    <name evidence="1" type="ORF">DXZ20_23170</name>
</gene>
<dbReference type="PANTHER" id="PTHR37816">
    <property type="entry name" value="YALI0E33011P"/>
    <property type="match status" value="1"/>
</dbReference>
<dbReference type="Pfam" id="PF13238">
    <property type="entry name" value="AAA_18"/>
    <property type="match status" value="1"/>
</dbReference>
<keyword evidence="1" id="KW-0418">Kinase</keyword>
<keyword evidence="1" id="KW-0808">Transferase</keyword>
<dbReference type="PANTHER" id="PTHR37816:SF1">
    <property type="entry name" value="TOXIN"/>
    <property type="match status" value="1"/>
</dbReference>
<accession>A0A6M0RQG8</accession>
<proteinExistence type="predicted"/>
<dbReference type="AlphaFoldDB" id="A0A6M0RQG8"/>
<dbReference type="SUPFAM" id="SSF52540">
    <property type="entry name" value="P-loop containing nucleoside triphosphate hydrolases"/>
    <property type="match status" value="1"/>
</dbReference>
<dbReference type="Proteomes" id="UP000481033">
    <property type="component" value="Unassembled WGS sequence"/>
</dbReference>
<evidence type="ECO:0000313" key="1">
    <source>
        <dbReference type="EMBL" id="NEZ58494.1"/>
    </source>
</evidence>
<dbReference type="GO" id="GO:0016301">
    <property type="term" value="F:kinase activity"/>
    <property type="evidence" value="ECO:0007669"/>
    <property type="project" value="UniProtKB-KW"/>
</dbReference>
<protein>
    <submittedName>
        <fullName evidence="1">Adenylate kinase</fullName>
    </submittedName>
</protein>
<comment type="caution">
    <text evidence="1">The sequence shown here is derived from an EMBL/GenBank/DDBJ whole genome shotgun (WGS) entry which is preliminary data.</text>
</comment>
<dbReference type="InterPro" id="IPR052922">
    <property type="entry name" value="Cytidylate_Kinase-2"/>
</dbReference>
<evidence type="ECO:0000313" key="2">
    <source>
        <dbReference type="Proteomes" id="UP000481033"/>
    </source>
</evidence>
<reference evidence="1 2" key="1">
    <citation type="journal article" date="2020" name="Microb. Ecol.">
        <title>Ecogenomics of the Marine Benthic Filamentous Cyanobacterium Adonisia.</title>
        <authorList>
            <person name="Walter J.M."/>
            <person name="Coutinho F.H."/>
            <person name="Leomil L."/>
            <person name="Hargreaves P.I."/>
            <person name="Campeao M.E."/>
            <person name="Vieira V.V."/>
            <person name="Silva B.S."/>
            <person name="Fistarol G.O."/>
            <person name="Salomon P.S."/>
            <person name="Sawabe T."/>
            <person name="Mino S."/>
            <person name="Hosokawa M."/>
            <person name="Miyashita H."/>
            <person name="Maruyama F."/>
            <person name="van Verk M.C."/>
            <person name="Dutilh B.E."/>
            <person name="Thompson C.C."/>
            <person name="Thompson F.L."/>
        </authorList>
    </citation>
    <scope>NUCLEOTIDE SEQUENCE [LARGE SCALE GENOMIC DNA]</scope>
    <source>
        <strain evidence="1 2">CCMR0081</strain>
    </source>
</reference>
<dbReference type="EMBL" id="QXHD01000004">
    <property type="protein sequence ID" value="NEZ58494.1"/>
    <property type="molecule type" value="Genomic_DNA"/>
</dbReference>
<organism evidence="1 2">
    <name type="scientific">Adonisia turfae CCMR0081</name>
    <dbReference type="NCBI Taxonomy" id="2292702"/>
    <lineage>
        <taxon>Bacteria</taxon>
        <taxon>Bacillati</taxon>
        <taxon>Cyanobacteriota</taxon>
        <taxon>Adonisia</taxon>
        <taxon>Adonisia turfae</taxon>
    </lineage>
</organism>
<sequence length="184" mass="21785">MQTGFSGQRIVVVGTSGSGKTTLAREVSQRLQIPHLELDALYWEPNWGEPPDDIFRQRVSDALMGNCWIIDGNYGQVRDIVWGRADTVVLLDYPFGLVWRRLWRRTVRRAFQQEELWNGNRETIRQSFFSRESILLWMLQTYFKRRKQYPQLLKQPEYKHLKVVHLQSQFQTDNWLATLGDVKA</sequence>